<evidence type="ECO:0000313" key="1">
    <source>
        <dbReference type="EMBL" id="KAJ5597717.1"/>
    </source>
</evidence>
<organism evidence="1 2">
    <name type="scientific">Penicillium hordei</name>
    <dbReference type="NCBI Taxonomy" id="40994"/>
    <lineage>
        <taxon>Eukaryota</taxon>
        <taxon>Fungi</taxon>
        <taxon>Dikarya</taxon>
        <taxon>Ascomycota</taxon>
        <taxon>Pezizomycotina</taxon>
        <taxon>Eurotiomycetes</taxon>
        <taxon>Eurotiomycetidae</taxon>
        <taxon>Eurotiales</taxon>
        <taxon>Aspergillaceae</taxon>
        <taxon>Penicillium</taxon>
    </lineage>
</organism>
<dbReference type="GeneID" id="81589098"/>
<reference evidence="1" key="1">
    <citation type="journal article" date="2023" name="IMA Fungus">
        <title>Comparative genomic study of the Penicillium genus elucidates a diverse pangenome and 15 lateral gene transfer events.</title>
        <authorList>
            <person name="Petersen C."/>
            <person name="Sorensen T."/>
            <person name="Nielsen M.R."/>
            <person name="Sondergaard T.E."/>
            <person name="Sorensen J.L."/>
            <person name="Fitzpatrick D.A."/>
            <person name="Frisvad J.C."/>
            <person name="Nielsen K.L."/>
        </authorList>
    </citation>
    <scope>NUCLEOTIDE SEQUENCE</scope>
    <source>
        <strain evidence="1">IBT 12815</strain>
    </source>
</reference>
<name>A0AAD6DZ69_9EURO</name>
<proteinExistence type="predicted"/>
<dbReference type="EMBL" id="JAQJAE010000004">
    <property type="protein sequence ID" value="KAJ5597717.1"/>
    <property type="molecule type" value="Genomic_DNA"/>
</dbReference>
<comment type="caution">
    <text evidence="1">The sequence shown here is derived from an EMBL/GenBank/DDBJ whole genome shotgun (WGS) entry which is preliminary data.</text>
</comment>
<dbReference type="RefSeq" id="XP_056750932.1">
    <property type="nucleotide sequence ID" value="XM_056898856.1"/>
</dbReference>
<gene>
    <name evidence="1" type="ORF">N7537_007801</name>
</gene>
<dbReference type="AlphaFoldDB" id="A0AAD6DZ69"/>
<protein>
    <submittedName>
        <fullName evidence="1">Uncharacterized protein</fullName>
    </submittedName>
</protein>
<evidence type="ECO:0000313" key="2">
    <source>
        <dbReference type="Proteomes" id="UP001213799"/>
    </source>
</evidence>
<reference evidence="1" key="2">
    <citation type="submission" date="2023-01" db="EMBL/GenBank/DDBJ databases">
        <authorList>
            <person name="Petersen C."/>
        </authorList>
    </citation>
    <scope>NUCLEOTIDE SEQUENCE</scope>
    <source>
        <strain evidence="1">IBT 12815</strain>
    </source>
</reference>
<accession>A0AAD6DZ69</accession>
<keyword evidence="2" id="KW-1185">Reference proteome</keyword>
<sequence length="116" mass="12604">MYVSRIDGRVPLTELSESDTTSLLLDLRAALTISNLLMYAEFKSALVADAALVIDNTLPDLENKFAPVPPKKNDSWLNTLLGLDALGVPMVGGKFFDNDAPSPYVVHLVAFVDLLI</sequence>
<dbReference type="Proteomes" id="UP001213799">
    <property type="component" value="Unassembled WGS sequence"/>
</dbReference>